<proteinExistence type="predicted"/>
<evidence type="ECO:0000313" key="1">
    <source>
        <dbReference type="EMBL" id="MDG4721282.1"/>
    </source>
</evidence>
<keyword evidence="2" id="KW-1185">Reference proteome</keyword>
<name>A0ABT6GGR5_9PROT</name>
<gene>
    <name evidence="1" type="ORF">P7680_19910</name>
</gene>
<dbReference type="EMBL" id="JARSBO010000011">
    <property type="protein sequence ID" value="MDG4721282.1"/>
    <property type="molecule type" value="Genomic_DNA"/>
</dbReference>
<protein>
    <submittedName>
        <fullName evidence="1">Uncharacterized protein</fullName>
    </submittedName>
</protein>
<organism evidence="1 2">
    <name type="scientific">Thalassospira aquimaris</name>
    <dbReference type="NCBI Taxonomy" id="3037796"/>
    <lineage>
        <taxon>Bacteria</taxon>
        <taxon>Pseudomonadati</taxon>
        <taxon>Pseudomonadota</taxon>
        <taxon>Alphaproteobacteria</taxon>
        <taxon>Rhodospirillales</taxon>
        <taxon>Thalassospiraceae</taxon>
        <taxon>Thalassospira</taxon>
    </lineage>
</organism>
<reference evidence="1 2" key="1">
    <citation type="submission" date="2023-03" db="EMBL/GenBank/DDBJ databases">
        <title>Strain FZY0004 represents a novel species in the genus Thalassospira isolated from seawater.</title>
        <authorList>
            <person name="Fu Z.-Y."/>
        </authorList>
    </citation>
    <scope>NUCLEOTIDE SEQUENCE [LARGE SCALE GENOMIC DNA]</scope>
    <source>
        <strain evidence="1 2">FZY0004</strain>
    </source>
</reference>
<comment type="caution">
    <text evidence="1">The sequence shown here is derived from an EMBL/GenBank/DDBJ whole genome shotgun (WGS) entry which is preliminary data.</text>
</comment>
<sequence length="81" mass="7718">MAEDTGLGDVATAFAAGGATSDVAVDAGDLTGDLTAVFAVFAGEAVFGLVGDAIFATGEDFGTSTLGKEGSETGAACFTGC</sequence>
<dbReference type="RefSeq" id="WP_181846452.1">
    <property type="nucleotide sequence ID" value="NZ_JARSBO010000011.1"/>
</dbReference>
<dbReference type="Proteomes" id="UP001529180">
    <property type="component" value="Unassembled WGS sequence"/>
</dbReference>
<accession>A0ABT6GGR5</accession>
<evidence type="ECO:0000313" key="2">
    <source>
        <dbReference type="Proteomes" id="UP001529180"/>
    </source>
</evidence>